<dbReference type="InterPro" id="IPR016181">
    <property type="entry name" value="Acyl_CoA_acyltransferase"/>
</dbReference>
<organism evidence="4 5">
    <name type="scientific">Kitasatospora nipponensis</name>
    <dbReference type="NCBI Taxonomy" id="258049"/>
    <lineage>
        <taxon>Bacteria</taxon>
        <taxon>Bacillati</taxon>
        <taxon>Actinomycetota</taxon>
        <taxon>Actinomycetes</taxon>
        <taxon>Kitasatosporales</taxon>
        <taxon>Streptomycetaceae</taxon>
        <taxon>Kitasatospora</taxon>
    </lineage>
</organism>
<dbReference type="CDD" id="cd04301">
    <property type="entry name" value="NAT_SF"/>
    <property type="match status" value="1"/>
</dbReference>
<evidence type="ECO:0000256" key="2">
    <source>
        <dbReference type="ARBA" id="ARBA00023315"/>
    </source>
</evidence>
<dbReference type="RefSeq" id="WP_344444329.1">
    <property type="nucleotide sequence ID" value="NZ_BAAALF010000108.1"/>
</dbReference>
<sequence length="261" mass="28369">MSLVSLHDRSELAALFGRDPALHLFELGDLDDLLWPGTTWYTSAHGGPVALLYAVSQTPTLLGFGRPAQAPALERLLDAMLPVLPRRFLGHLTGNGAKVLEAAYRVDHRTTMLRMALTDPARAARHEGGPWRPEVLRRADLPELTGLFAEAYPGNWFDERMLDSGQYVGVRHEGRLVATAGVHAYSPTYRAAAIGNVTTHPLLRGRGAAAACVAELCRLLARSVDHIGLNVRADNAPALALYRRLGFTDVTEFTEGVFTAA</sequence>
<keyword evidence="5" id="KW-1185">Reference proteome</keyword>
<dbReference type="InterPro" id="IPR050832">
    <property type="entry name" value="Bact_Acetyltransf"/>
</dbReference>
<dbReference type="InterPro" id="IPR000182">
    <property type="entry name" value="GNAT_dom"/>
</dbReference>
<dbReference type="PANTHER" id="PTHR43877">
    <property type="entry name" value="AMINOALKYLPHOSPHONATE N-ACETYLTRANSFERASE-RELATED-RELATED"/>
    <property type="match status" value="1"/>
</dbReference>
<evidence type="ECO:0000259" key="3">
    <source>
        <dbReference type="PROSITE" id="PS51186"/>
    </source>
</evidence>
<accession>A0ABP4HDQ9</accession>
<dbReference type="Proteomes" id="UP001500037">
    <property type="component" value="Unassembled WGS sequence"/>
</dbReference>
<keyword evidence="1" id="KW-0808">Transferase</keyword>
<evidence type="ECO:0000313" key="5">
    <source>
        <dbReference type="Proteomes" id="UP001500037"/>
    </source>
</evidence>
<name>A0ABP4HDQ9_9ACTN</name>
<evidence type="ECO:0000313" key="4">
    <source>
        <dbReference type="EMBL" id="GAA1254298.1"/>
    </source>
</evidence>
<evidence type="ECO:0000256" key="1">
    <source>
        <dbReference type="ARBA" id="ARBA00022679"/>
    </source>
</evidence>
<proteinExistence type="predicted"/>
<reference evidence="5" key="1">
    <citation type="journal article" date="2019" name="Int. J. Syst. Evol. Microbiol.">
        <title>The Global Catalogue of Microorganisms (GCM) 10K type strain sequencing project: providing services to taxonomists for standard genome sequencing and annotation.</title>
        <authorList>
            <consortium name="The Broad Institute Genomics Platform"/>
            <consortium name="The Broad Institute Genome Sequencing Center for Infectious Disease"/>
            <person name="Wu L."/>
            <person name="Ma J."/>
        </authorList>
    </citation>
    <scope>NUCLEOTIDE SEQUENCE [LARGE SCALE GENOMIC DNA]</scope>
    <source>
        <strain evidence="5">JCM 13004</strain>
    </source>
</reference>
<feature type="domain" description="N-acetyltransferase" evidence="3">
    <location>
        <begin position="129"/>
        <end position="261"/>
    </location>
</feature>
<dbReference type="EMBL" id="BAAALF010000108">
    <property type="protein sequence ID" value="GAA1254298.1"/>
    <property type="molecule type" value="Genomic_DNA"/>
</dbReference>
<comment type="caution">
    <text evidence="4">The sequence shown here is derived from an EMBL/GenBank/DDBJ whole genome shotgun (WGS) entry which is preliminary data.</text>
</comment>
<dbReference type="SUPFAM" id="SSF55729">
    <property type="entry name" value="Acyl-CoA N-acyltransferases (Nat)"/>
    <property type="match status" value="1"/>
</dbReference>
<keyword evidence="2" id="KW-0012">Acyltransferase</keyword>
<gene>
    <name evidence="4" type="ORF">GCM10009665_51180</name>
</gene>
<dbReference type="Gene3D" id="3.40.630.30">
    <property type="match status" value="1"/>
</dbReference>
<dbReference type="PROSITE" id="PS51186">
    <property type="entry name" value="GNAT"/>
    <property type="match status" value="1"/>
</dbReference>
<dbReference type="Pfam" id="PF00583">
    <property type="entry name" value="Acetyltransf_1"/>
    <property type="match status" value="1"/>
</dbReference>
<protein>
    <recommendedName>
        <fullName evidence="3">N-acetyltransferase domain-containing protein</fullName>
    </recommendedName>
</protein>